<accession>A6I0W6</accession>
<proteinExistence type="predicted"/>
<name>A6I0W6_RAT</name>
<organism evidence="1 2">
    <name type="scientific">Rattus norvegicus</name>
    <name type="common">Rat</name>
    <dbReference type="NCBI Taxonomy" id="10116"/>
    <lineage>
        <taxon>Eukaryota</taxon>
        <taxon>Metazoa</taxon>
        <taxon>Chordata</taxon>
        <taxon>Craniata</taxon>
        <taxon>Vertebrata</taxon>
        <taxon>Euteleostomi</taxon>
        <taxon>Mammalia</taxon>
        <taxon>Eutheria</taxon>
        <taxon>Euarchontoglires</taxon>
        <taxon>Glires</taxon>
        <taxon>Rodentia</taxon>
        <taxon>Myomorpha</taxon>
        <taxon>Muroidea</taxon>
        <taxon>Muridae</taxon>
        <taxon>Murinae</taxon>
        <taxon>Rattus</taxon>
    </lineage>
</organism>
<evidence type="ECO:0000313" key="1">
    <source>
        <dbReference type="EMBL" id="EDM13097.1"/>
    </source>
</evidence>
<evidence type="ECO:0000313" key="2">
    <source>
        <dbReference type="Proteomes" id="UP000234681"/>
    </source>
</evidence>
<dbReference type="AlphaFoldDB" id="A6I0W6"/>
<gene>
    <name evidence="1" type="ORF">rCG_47845</name>
</gene>
<dbReference type="Proteomes" id="UP000234681">
    <property type="component" value="Chromosome 1"/>
</dbReference>
<dbReference type="EMBL" id="CH473953">
    <property type="protein sequence ID" value="EDM13097.1"/>
    <property type="molecule type" value="Genomic_DNA"/>
</dbReference>
<reference evidence="2" key="1">
    <citation type="submission" date="2005-09" db="EMBL/GenBank/DDBJ databases">
        <authorList>
            <person name="Mural R.J."/>
            <person name="Li P.W."/>
            <person name="Adams M.D."/>
            <person name="Amanatides P.G."/>
            <person name="Baden-Tillson H."/>
            <person name="Barnstead M."/>
            <person name="Chin S.H."/>
            <person name="Dew I."/>
            <person name="Evans C.A."/>
            <person name="Ferriera S."/>
            <person name="Flanigan M."/>
            <person name="Fosler C."/>
            <person name="Glodek A."/>
            <person name="Gu Z."/>
            <person name="Holt R.A."/>
            <person name="Jennings D."/>
            <person name="Kraft C.L."/>
            <person name="Lu F."/>
            <person name="Nguyen T."/>
            <person name="Nusskern D.R."/>
            <person name="Pfannkoch C.M."/>
            <person name="Sitter C."/>
            <person name="Sutton G.G."/>
            <person name="Venter J.C."/>
            <person name="Wang Z."/>
            <person name="Woodage T."/>
            <person name="Zheng X.H."/>
            <person name="Zhong F."/>
        </authorList>
    </citation>
    <scope>NUCLEOTIDE SEQUENCE [LARGE SCALE GENOMIC DNA]</scope>
    <source>
        <strain>BN</strain>
        <strain evidence="2">Sprague-Dawley</strain>
    </source>
</reference>
<protein>
    <submittedName>
        <fullName evidence="1">RCG47845</fullName>
    </submittedName>
</protein>
<sequence>MGKHPGAAHFSVPRCPLSYCFPQDAPICFEFLGVYFHSSDIQLYAISVLLQLSQCVMYFSSFL</sequence>